<organism evidence="1 2">
    <name type="scientific">Avena sativa</name>
    <name type="common">Oat</name>
    <dbReference type="NCBI Taxonomy" id="4498"/>
    <lineage>
        <taxon>Eukaryota</taxon>
        <taxon>Viridiplantae</taxon>
        <taxon>Streptophyta</taxon>
        <taxon>Embryophyta</taxon>
        <taxon>Tracheophyta</taxon>
        <taxon>Spermatophyta</taxon>
        <taxon>Magnoliopsida</taxon>
        <taxon>Liliopsida</taxon>
        <taxon>Poales</taxon>
        <taxon>Poaceae</taxon>
        <taxon>BOP clade</taxon>
        <taxon>Pooideae</taxon>
        <taxon>Poodae</taxon>
        <taxon>Poeae</taxon>
        <taxon>Poeae Chloroplast Group 1 (Aveneae type)</taxon>
        <taxon>Aveninae</taxon>
        <taxon>Avena</taxon>
    </lineage>
</organism>
<proteinExistence type="predicted"/>
<protein>
    <submittedName>
        <fullName evidence="1">Uncharacterized protein</fullName>
    </submittedName>
</protein>
<dbReference type="Proteomes" id="UP001732700">
    <property type="component" value="Chromosome 3D"/>
</dbReference>
<sequence length="650" mass="72102">MEKGGTEMEVGPDGVAVIAIANPPVNALSVDVLYSLKGRYEEALRRNDVKAIVLTGRGGIFSAGLDISAFGDIQTEQIKADYMWVDVMTDILEDARKPSVAAIDGLALGGGLEFSMVCQARISTPYTKLGLPELQLGVIPAFGGTQRLPRLVGLTKALEMMMFSKPIKAEEAHELGLVDAVVSPNDLLNVARHWALDICESRRPWVRGLYKSDKLESPEEAREIFNFARAQAKVQAANLQHPLVCIDVIEEGIVSGPRAGLRKEAMAFQEFLFSDTCKRLVHVFFSQRATSKVPGITDLGLMPRRVSKVGIVGGGHMGSGIATALILSQYHVILKEVNKKFLNTGIDRIKENLQSRVSKGKLTKEKYESTLSLLTGVLDYEKFKSVDLVIEAVAENVRLKQQIFAELERHCPSHCVLATNTSTIDLNLIGGKTNSQDRIVGAHFFTPAHTMPLLEIVRTPYTSLQVVVTLLDVGKNIRKTPIVVGNCTGFAVNWMFFPYTQAALLLVDHGMDVCKIDQACTKFGMQKGPFRLADLVGFGVALATGKKYLEKFPERVYKSMLVPLMWHPAKTTTRKSRYFCALHHHDRMLMSSRHIAFEHRHHPAFVCLKLFSKKHILFSKYPAFISNSKPGSPEYFALSTNGFQKPHFKY</sequence>
<reference evidence="1" key="1">
    <citation type="submission" date="2021-05" db="EMBL/GenBank/DDBJ databases">
        <authorList>
            <person name="Scholz U."/>
            <person name="Mascher M."/>
            <person name="Fiebig A."/>
        </authorList>
    </citation>
    <scope>NUCLEOTIDE SEQUENCE [LARGE SCALE GENOMIC DNA]</scope>
</reference>
<reference evidence="1" key="2">
    <citation type="submission" date="2025-09" db="UniProtKB">
        <authorList>
            <consortium name="EnsemblPlants"/>
        </authorList>
    </citation>
    <scope>IDENTIFICATION</scope>
</reference>
<keyword evidence="2" id="KW-1185">Reference proteome</keyword>
<dbReference type="EnsemblPlants" id="AVESA.00010b.r2.3DG0560330.3">
    <property type="protein sequence ID" value="AVESA.00010b.r2.3DG0560330.3.CDS"/>
    <property type="gene ID" value="AVESA.00010b.r2.3DG0560330"/>
</dbReference>
<evidence type="ECO:0000313" key="2">
    <source>
        <dbReference type="Proteomes" id="UP001732700"/>
    </source>
</evidence>
<accession>A0ACD5W696</accession>
<name>A0ACD5W696_AVESA</name>
<evidence type="ECO:0000313" key="1">
    <source>
        <dbReference type="EnsemblPlants" id="AVESA.00010b.r2.3DG0560330.3.CDS"/>
    </source>
</evidence>